<gene>
    <name evidence="2" type="ORF">F5984_13110</name>
</gene>
<evidence type="ECO:0000259" key="1">
    <source>
        <dbReference type="Pfam" id="PF12728"/>
    </source>
</evidence>
<dbReference type="Gene3D" id="1.10.10.10">
    <property type="entry name" value="Winged helix-like DNA-binding domain superfamily/Winged helix DNA-binding domain"/>
    <property type="match status" value="1"/>
</dbReference>
<dbReference type="AlphaFoldDB" id="A0A7J5TY86"/>
<feature type="domain" description="Helix-turn-helix" evidence="1">
    <location>
        <begin position="45"/>
        <end position="90"/>
    </location>
</feature>
<dbReference type="Pfam" id="PF12728">
    <property type="entry name" value="HTH_17"/>
    <property type="match status" value="1"/>
</dbReference>
<comment type="caution">
    <text evidence="2">The sequence shown here is derived from an EMBL/GenBank/DDBJ whole genome shotgun (WGS) entry which is preliminary data.</text>
</comment>
<keyword evidence="3" id="KW-1185">Reference proteome</keyword>
<proteinExistence type="predicted"/>
<evidence type="ECO:0000313" key="2">
    <source>
        <dbReference type="EMBL" id="KAB7730116.1"/>
    </source>
</evidence>
<sequence>MSEPSPNPFDALTQLPQLVATMEGLIDTYAQRLTEAEARRPMNRQEVLQYLRVSDRQLLEYRRRGLPCYGSGKSILFLKNEVDAWLAQRRVNRHTR</sequence>
<name>A0A7J5TY86_9BACT</name>
<dbReference type="RefSeq" id="WP_152124723.1">
    <property type="nucleotide sequence ID" value="NZ_WELI01000005.1"/>
</dbReference>
<dbReference type="InterPro" id="IPR041657">
    <property type="entry name" value="HTH_17"/>
</dbReference>
<dbReference type="InterPro" id="IPR009061">
    <property type="entry name" value="DNA-bd_dom_put_sf"/>
</dbReference>
<protein>
    <submittedName>
        <fullName evidence="2">Helix-turn-helix domain-containing protein</fullName>
    </submittedName>
</protein>
<evidence type="ECO:0000313" key="3">
    <source>
        <dbReference type="Proteomes" id="UP000488299"/>
    </source>
</evidence>
<dbReference type="EMBL" id="WELI01000005">
    <property type="protein sequence ID" value="KAB7730116.1"/>
    <property type="molecule type" value="Genomic_DNA"/>
</dbReference>
<organism evidence="2 3">
    <name type="scientific">Rudanella paleaurantiibacter</name>
    <dbReference type="NCBI Taxonomy" id="2614655"/>
    <lineage>
        <taxon>Bacteria</taxon>
        <taxon>Pseudomonadati</taxon>
        <taxon>Bacteroidota</taxon>
        <taxon>Cytophagia</taxon>
        <taxon>Cytophagales</taxon>
        <taxon>Cytophagaceae</taxon>
        <taxon>Rudanella</taxon>
    </lineage>
</organism>
<dbReference type="SUPFAM" id="SSF46955">
    <property type="entry name" value="Putative DNA-binding domain"/>
    <property type="match status" value="1"/>
</dbReference>
<dbReference type="InterPro" id="IPR036388">
    <property type="entry name" value="WH-like_DNA-bd_sf"/>
</dbReference>
<dbReference type="Proteomes" id="UP000488299">
    <property type="component" value="Unassembled WGS sequence"/>
</dbReference>
<reference evidence="2 3" key="1">
    <citation type="submission" date="2019-10" db="EMBL/GenBank/DDBJ databases">
        <title>Rudanella paleaurantiibacter sp. nov., isolated from sludge.</title>
        <authorList>
            <person name="Xu S.Q."/>
        </authorList>
    </citation>
    <scope>NUCLEOTIDE SEQUENCE [LARGE SCALE GENOMIC DNA]</scope>
    <source>
        <strain evidence="2 3">HX-22-17</strain>
    </source>
</reference>
<accession>A0A7J5TY86</accession>